<evidence type="ECO:0000313" key="2">
    <source>
        <dbReference type="Proteomes" id="UP001175211"/>
    </source>
</evidence>
<feature type="non-terminal residue" evidence="1">
    <location>
        <position position="125"/>
    </location>
</feature>
<dbReference type="GeneID" id="85350166"/>
<dbReference type="AlphaFoldDB" id="A0AA39JDP2"/>
<accession>A0AA39JDP2</accession>
<feature type="non-terminal residue" evidence="1">
    <location>
        <position position="1"/>
    </location>
</feature>
<evidence type="ECO:0008006" key="3">
    <source>
        <dbReference type="Google" id="ProtNLM"/>
    </source>
</evidence>
<gene>
    <name evidence="1" type="ORF">EV420DRAFT_1239513</name>
</gene>
<proteinExistence type="predicted"/>
<reference evidence="1" key="1">
    <citation type="submission" date="2023-06" db="EMBL/GenBank/DDBJ databases">
        <authorList>
            <consortium name="Lawrence Berkeley National Laboratory"/>
            <person name="Ahrendt S."/>
            <person name="Sahu N."/>
            <person name="Indic B."/>
            <person name="Wong-Bajracharya J."/>
            <person name="Merenyi Z."/>
            <person name="Ke H.-M."/>
            <person name="Monk M."/>
            <person name="Kocsube S."/>
            <person name="Drula E."/>
            <person name="Lipzen A."/>
            <person name="Balint B."/>
            <person name="Henrissat B."/>
            <person name="Andreopoulos B."/>
            <person name="Martin F.M."/>
            <person name="Harder C.B."/>
            <person name="Rigling D."/>
            <person name="Ford K.L."/>
            <person name="Foster G.D."/>
            <person name="Pangilinan J."/>
            <person name="Papanicolaou A."/>
            <person name="Barry K."/>
            <person name="LaButti K."/>
            <person name="Viragh M."/>
            <person name="Koriabine M."/>
            <person name="Yan M."/>
            <person name="Riley R."/>
            <person name="Champramary S."/>
            <person name="Plett K.L."/>
            <person name="Tsai I.J."/>
            <person name="Slot J."/>
            <person name="Sipos G."/>
            <person name="Plett J."/>
            <person name="Nagy L.G."/>
            <person name="Grigoriev I.V."/>
        </authorList>
    </citation>
    <scope>NUCLEOTIDE SEQUENCE</scope>
    <source>
        <strain evidence="1">CCBAS 213</strain>
    </source>
</reference>
<dbReference type="EMBL" id="JAUEPS010000076">
    <property type="protein sequence ID" value="KAK0440489.1"/>
    <property type="molecule type" value="Genomic_DNA"/>
</dbReference>
<protein>
    <recommendedName>
        <fullName evidence="3">Heterokaryon incompatibility domain-containing protein</fullName>
    </recommendedName>
</protein>
<dbReference type="Proteomes" id="UP001175211">
    <property type="component" value="Unassembled WGS sequence"/>
</dbReference>
<evidence type="ECO:0000313" key="1">
    <source>
        <dbReference type="EMBL" id="KAK0440489.1"/>
    </source>
</evidence>
<keyword evidence="2" id="KW-1185">Reference proteome</keyword>
<comment type="caution">
    <text evidence="1">The sequence shown here is derived from an EMBL/GenBank/DDBJ whole genome shotgun (WGS) entry which is preliminary data.</text>
</comment>
<organism evidence="1 2">
    <name type="scientific">Armillaria tabescens</name>
    <name type="common">Ringless honey mushroom</name>
    <name type="synonym">Agaricus tabescens</name>
    <dbReference type="NCBI Taxonomy" id="1929756"/>
    <lineage>
        <taxon>Eukaryota</taxon>
        <taxon>Fungi</taxon>
        <taxon>Dikarya</taxon>
        <taxon>Basidiomycota</taxon>
        <taxon>Agaricomycotina</taxon>
        <taxon>Agaricomycetes</taxon>
        <taxon>Agaricomycetidae</taxon>
        <taxon>Agaricales</taxon>
        <taxon>Marasmiineae</taxon>
        <taxon>Physalacriaceae</taxon>
        <taxon>Desarmillaria</taxon>
    </lineage>
</organism>
<sequence length="125" mass="14638">LEEPWAISYVRTCCQDCVKVITAINGRKWPVPIPKGANLDTIQEGLLKMGAEYVWLDLLCLRQKNGQREDLHVDKWKTDVPTIRSIHRWAEVVVHYFDVLRETTNLDNSDGGNHCWFNRTWPFQE</sequence>
<dbReference type="RefSeq" id="XP_060323650.1">
    <property type="nucleotide sequence ID" value="XM_060466618.1"/>
</dbReference>
<name>A0AA39JDP2_ARMTA</name>